<organism evidence="7 8">
    <name type="scientific">Trichoderma asperellum (strain ATCC 204424 / CBS 433.97 / NBRC 101777)</name>
    <dbReference type="NCBI Taxonomy" id="1042311"/>
    <lineage>
        <taxon>Eukaryota</taxon>
        <taxon>Fungi</taxon>
        <taxon>Dikarya</taxon>
        <taxon>Ascomycota</taxon>
        <taxon>Pezizomycotina</taxon>
        <taxon>Sordariomycetes</taxon>
        <taxon>Hypocreomycetidae</taxon>
        <taxon>Hypocreales</taxon>
        <taxon>Hypocreaceae</taxon>
        <taxon>Trichoderma</taxon>
    </lineage>
</organism>
<keyword evidence="5" id="KW-0539">Nucleus</keyword>
<dbReference type="InterPro" id="IPR050815">
    <property type="entry name" value="TF_fung"/>
</dbReference>
<reference evidence="7 8" key="1">
    <citation type="submission" date="2016-07" db="EMBL/GenBank/DDBJ databases">
        <title>Multiple horizontal gene transfer events from other fungi enriched the ability of initially mycotrophic Trichoderma (Ascomycota) to feed on dead plant biomass.</title>
        <authorList>
            <consortium name="DOE Joint Genome Institute"/>
            <person name="Aerts A."/>
            <person name="Atanasova L."/>
            <person name="Chenthamara K."/>
            <person name="Zhang J."/>
            <person name="Grujic M."/>
            <person name="Henrissat B."/>
            <person name="Kuo A."/>
            <person name="Salamov A."/>
            <person name="Lipzen A."/>
            <person name="Labutti K."/>
            <person name="Barry K."/>
            <person name="Miao Y."/>
            <person name="Rahimi M.J."/>
            <person name="Shen Q."/>
            <person name="Grigoriev I.V."/>
            <person name="Kubicek C.P."/>
            <person name="Druzhinina I.S."/>
        </authorList>
    </citation>
    <scope>NUCLEOTIDE SEQUENCE [LARGE SCALE GENOMIC DNA]</scope>
    <source>
        <strain evidence="7 8">CBS 433.97</strain>
    </source>
</reference>
<dbReference type="PROSITE" id="PS50048">
    <property type="entry name" value="ZN2_CY6_FUNGAL_2"/>
    <property type="match status" value="1"/>
</dbReference>
<evidence type="ECO:0000256" key="5">
    <source>
        <dbReference type="ARBA" id="ARBA00023242"/>
    </source>
</evidence>
<keyword evidence="3" id="KW-0805">Transcription regulation</keyword>
<dbReference type="CDD" id="cd12148">
    <property type="entry name" value="fungal_TF_MHR"/>
    <property type="match status" value="1"/>
</dbReference>
<evidence type="ECO:0000256" key="3">
    <source>
        <dbReference type="ARBA" id="ARBA00023015"/>
    </source>
</evidence>
<dbReference type="GO" id="GO:0005634">
    <property type="term" value="C:nucleus"/>
    <property type="evidence" value="ECO:0007669"/>
    <property type="project" value="UniProtKB-SubCell"/>
</dbReference>
<dbReference type="Gene3D" id="4.10.240.10">
    <property type="entry name" value="Zn(2)-C6 fungal-type DNA-binding domain"/>
    <property type="match status" value="1"/>
</dbReference>
<dbReference type="EMBL" id="KZ679264">
    <property type="protein sequence ID" value="PTB39243.1"/>
    <property type="molecule type" value="Genomic_DNA"/>
</dbReference>
<dbReference type="OrthoDB" id="3862662at2759"/>
<gene>
    <name evidence="7" type="ORF">M441DRAFT_59313</name>
</gene>
<dbReference type="GO" id="GO:0003677">
    <property type="term" value="F:DNA binding"/>
    <property type="evidence" value="ECO:0007669"/>
    <property type="project" value="InterPro"/>
</dbReference>
<evidence type="ECO:0000256" key="2">
    <source>
        <dbReference type="ARBA" id="ARBA00022723"/>
    </source>
</evidence>
<dbReference type="Pfam" id="PF04082">
    <property type="entry name" value="Fungal_trans"/>
    <property type="match status" value="1"/>
</dbReference>
<feature type="domain" description="Zn(2)-C6 fungal-type" evidence="6">
    <location>
        <begin position="16"/>
        <end position="46"/>
    </location>
</feature>
<dbReference type="InterPro" id="IPR007219">
    <property type="entry name" value="XnlR_reg_dom"/>
</dbReference>
<dbReference type="Proteomes" id="UP000240493">
    <property type="component" value="Unassembled WGS sequence"/>
</dbReference>
<dbReference type="GO" id="GO:0006351">
    <property type="term" value="P:DNA-templated transcription"/>
    <property type="evidence" value="ECO:0007669"/>
    <property type="project" value="InterPro"/>
</dbReference>
<dbReference type="InterPro" id="IPR036864">
    <property type="entry name" value="Zn2-C6_fun-type_DNA-bd_sf"/>
</dbReference>
<comment type="subcellular location">
    <subcellularLocation>
        <location evidence="1">Nucleus</location>
    </subcellularLocation>
</comment>
<keyword evidence="2" id="KW-0479">Metal-binding</keyword>
<keyword evidence="8" id="KW-1185">Reference proteome</keyword>
<dbReference type="PROSITE" id="PS00463">
    <property type="entry name" value="ZN2_CY6_FUNGAL_1"/>
    <property type="match status" value="1"/>
</dbReference>
<proteinExistence type="predicted"/>
<protein>
    <recommendedName>
        <fullName evidence="6">Zn(2)-C6 fungal-type domain-containing protein</fullName>
    </recommendedName>
</protein>
<dbReference type="PANTHER" id="PTHR47338:SF20">
    <property type="entry name" value="ZN(II)2CYS6 TRANSCRIPTION FACTOR (EUROFUNG)"/>
    <property type="match status" value="1"/>
</dbReference>
<sequence length="527" mass="59218">MSRRYETLATTPAPFACLACRDSKRRCDRSIPQCKGCIQKRIVCDYPYRRKKRERKRPASNSIVSPISNLLTDRSPASGSAETSGASPDYYESLHLAPLNPTGANFLTERFLDPEGFRSAQLRVPEPDVDYLITKDVSDFVGDVANIKAISDKFFDSVHEWMPIISKIQFLANLVSSLTHKRAELFFLILAMKLVCEPGSSSRTPLYQITKQLQHKIENSGVLSLRVVQASVLIIIYELGNGIYPSAFLSIASSARYACAVDVDKSILHCEINGISWPELEERRRAWWSLLVLDRFLNLSDPSRHLVTSDPAIENWLPIDDAAFNAGTSRPEDAFTLGSANALNLGRFARFAQGAHLLGQVLRHVAEKSPESETAQLRRTIFSLVNVSSLEAKFRQLEFCAQTSVCYCGILLLDCSQSQRESNCPVISLDHLSVESSLISQTVLQISVYITQRPENDVHRRSSPFLLHMLYRVAMLYLKASKTTPSESLADKLHVIKQGLELLSRRYHVAQSYLSLISRREIMQAME</sequence>
<dbReference type="Pfam" id="PF00172">
    <property type="entry name" value="Zn_clus"/>
    <property type="match status" value="1"/>
</dbReference>
<dbReference type="STRING" id="1042311.A0A2T3Z374"/>
<dbReference type="InterPro" id="IPR001138">
    <property type="entry name" value="Zn2Cys6_DnaBD"/>
</dbReference>
<dbReference type="SMART" id="SM00066">
    <property type="entry name" value="GAL4"/>
    <property type="match status" value="1"/>
</dbReference>
<evidence type="ECO:0000256" key="4">
    <source>
        <dbReference type="ARBA" id="ARBA00023163"/>
    </source>
</evidence>
<evidence type="ECO:0000313" key="8">
    <source>
        <dbReference type="Proteomes" id="UP000240493"/>
    </source>
</evidence>
<dbReference type="SUPFAM" id="SSF57701">
    <property type="entry name" value="Zn2/Cys6 DNA-binding domain"/>
    <property type="match status" value="1"/>
</dbReference>
<name>A0A2T3Z374_TRIA4</name>
<dbReference type="PANTHER" id="PTHR47338">
    <property type="entry name" value="ZN(II)2CYS6 TRANSCRIPTION FACTOR (EUROFUNG)-RELATED"/>
    <property type="match status" value="1"/>
</dbReference>
<evidence type="ECO:0000259" key="6">
    <source>
        <dbReference type="PROSITE" id="PS50048"/>
    </source>
</evidence>
<dbReference type="AlphaFoldDB" id="A0A2T3Z374"/>
<keyword evidence="4" id="KW-0804">Transcription</keyword>
<dbReference type="CDD" id="cd00067">
    <property type="entry name" value="GAL4"/>
    <property type="match status" value="1"/>
</dbReference>
<dbReference type="GO" id="GO:0008270">
    <property type="term" value="F:zinc ion binding"/>
    <property type="evidence" value="ECO:0007669"/>
    <property type="project" value="InterPro"/>
</dbReference>
<evidence type="ECO:0000256" key="1">
    <source>
        <dbReference type="ARBA" id="ARBA00004123"/>
    </source>
</evidence>
<dbReference type="GO" id="GO:0000981">
    <property type="term" value="F:DNA-binding transcription factor activity, RNA polymerase II-specific"/>
    <property type="evidence" value="ECO:0007669"/>
    <property type="project" value="InterPro"/>
</dbReference>
<accession>A0A2T3Z374</accession>
<evidence type="ECO:0000313" key="7">
    <source>
        <dbReference type="EMBL" id="PTB39243.1"/>
    </source>
</evidence>